<reference evidence="3 4" key="1">
    <citation type="submission" date="2023-07" db="EMBL/GenBank/DDBJ databases">
        <title>Sorghum-associated microbial communities from plants grown in Nebraska, USA.</title>
        <authorList>
            <person name="Schachtman D."/>
        </authorList>
    </citation>
    <scope>NUCLEOTIDE SEQUENCE [LARGE SCALE GENOMIC DNA]</scope>
    <source>
        <strain evidence="3 4">DS2154</strain>
    </source>
</reference>
<dbReference type="InterPro" id="IPR044144">
    <property type="entry name" value="SAF_UxaA/GarD"/>
</dbReference>
<organism evidence="3 4">
    <name type="scientific">Caulobacter rhizosphaerae</name>
    <dbReference type="NCBI Taxonomy" id="2010972"/>
    <lineage>
        <taxon>Bacteria</taxon>
        <taxon>Pseudomonadati</taxon>
        <taxon>Pseudomonadota</taxon>
        <taxon>Alphaproteobacteria</taxon>
        <taxon>Caulobacterales</taxon>
        <taxon>Caulobacteraceae</taxon>
        <taxon>Caulobacter</taxon>
    </lineage>
</organism>
<dbReference type="CDD" id="cd11613">
    <property type="entry name" value="SAF_AH_GD"/>
    <property type="match status" value="1"/>
</dbReference>
<protein>
    <recommendedName>
        <fullName evidence="2">SAF domain-containing protein</fullName>
    </recommendedName>
</protein>
<feature type="domain" description="SAF" evidence="2">
    <location>
        <begin position="10"/>
        <end position="81"/>
    </location>
</feature>
<dbReference type="SMART" id="SM00858">
    <property type="entry name" value="SAF"/>
    <property type="match status" value="1"/>
</dbReference>
<gene>
    <name evidence="3" type="ORF">J2800_000147</name>
</gene>
<dbReference type="EMBL" id="JAVDRL010000001">
    <property type="protein sequence ID" value="MDR6529432.1"/>
    <property type="molecule type" value="Genomic_DNA"/>
</dbReference>
<comment type="caution">
    <text evidence="3">The sequence shown here is derived from an EMBL/GenBank/DDBJ whole genome shotgun (WGS) entry which is preliminary data.</text>
</comment>
<evidence type="ECO:0000256" key="1">
    <source>
        <dbReference type="ARBA" id="ARBA00023239"/>
    </source>
</evidence>
<sequence>MSLILLHPDDNVLVLSAPVRAGQALVIDGQAVTADVDVGVGHKLARRALAVGDKVLKYGAPIGSITTPVVAGGHVHLHNMKSDYIASHTRQATGAKGS</sequence>
<accession>A0ABU1MTS0</accession>
<dbReference type="RefSeq" id="WP_056752012.1">
    <property type="nucleotide sequence ID" value="NZ_BMLD01000005.1"/>
</dbReference>
<keyword evidence="1" id="KW-0456">Lyase</keyword>
<evidence type="ECO:0000259" key="2">
    <source>
        <dbReference type="SMART" id="SM00858"/>
    </source>
</evidence>
<name>A0ABU1MTS0_9CAUL</name>
<evidence type="ECO:0000313" key="4">
    <source>
        <dbReference type="Proteomes" id="UP001262754"/>
    </source>
</evidence>
<dbReference type="Proteomes" id="UP001262754">
    <property type="component" value="Unassembled WGS sequence"/>
</dbReference>
<evidence type="ECO:0000313" key="3">
    <source>
        <dbReference type="EMBL" id="MDR6529432.1"/>
    </source>
</evidence>
<proteinExistence type="predicted"/>
<dbReference type="Gene3D" id="2.30.130.110">
    <property type="match status" value="1"/>
</dbReference>
<keyword evidence="4" id="KW-1185">Reference proteome</keyword>
<dbReference type="InterPro" id="IPR013974">
    <property type="entry name" value="SAF"/>
</dbReference>